<dbReference type="CTD" id="80254"/>
<feature type="compositionally biased region" description="Low complexity" evidence="5">
    <location>
        <begin position="664"/>
        <end position="705"/>
    </location>
</feature>
<dbReference type="EnsemblMetazoa" id="XM_038193895.1">
    <property type="protein sequence ID" value="XP_038049823.1"/>
    <property type="gene ID" value="LOC119723327"/>
</dbReference>
<sequence>MDKEFQREAKKAGLFDGPMSSCEAELQELMRQIDIMVHNKKTEWEADLERVKGQLRSRDQEVVTQRAMLESKHQEVGRLRHQLESAEGEKQLLSSQYEQKLKLLKAQLSNLQRDYEKVERHHSKHAVGAEREKNQVNIQLQDVQNQVRTAQATILDHQNKASEWEIQKRVYRQQIESLETQRKTLADKCQLIQQQSEGYQDQLTNQRHLLEQTELNFQSRLTHLEGSLTRCQDTHEGKNDVIQRLEERLHEMNGSMRVGEGERMEVEERCRKLENRLKCLDDEKAKLTSELESRDDLIEEAERAMKQHKLKIAKMEESLALKDDMIRSLREDSGQEAIHRIHELQSQLEQVERDNARWLRTEAQLQEDRHRLQTRLDKSHLECARLNTELATKIDELRHLEGTGTQQLQEQLAKEKACSNEQEQRYLSHLDGMRSEVAALTSDLHLRDNTIATLSHKLASMERKEREEEQRAERHQHELQITNAQLDALRIENRSLRETSSNQEVTANSSELMNAESQLQELGNLHTQHMKTSQILQDENNMLKRKLTSLTQQLLESETANDIKYQAAIQQSYVKVAELRQEYERKLEKLSEHQSHNTEMLQSQLDTTVQQDEAEIARLRGMCAALKKQLKEKTHSLNRLQGEHSAMAGFVNNVQTIASSPAKSLNHLSSHSSLHLSPNRSRSLSPQASNHSSTLRPSHSSSTPHARQPLPAAKKLFEDDYESAAITEMLGFPELVIPTNEWQSKRPDSRQSITASFVAEDLRRTKDLEQLLDDHIADLEQQTEDTIQRRRMAGDGGDPNNHRTDSNMT</sequence>
<keyword evidence="3 4" id="KW-0175">Coiled coil</keyword>
<feature type="region of interest" description="Disordered" evidence="5">
    <location>
        <begin position="784"/>
        <end position="809"/>
    </location>
</feature>
<evidence type="ECO:0000256" key="4">
    <source>
        <dbReference type="SAM" id="Coils"/>
    </source>
</evidence>
<evidence type="ECO:0000313" key="7">
    <source>
        <dbReference type="EnsemblMetazoa" id="XP_038049823.1"/>
    </source>
</evidence>
<feature type="coiled-coil region" evidence="4">
    <location>
        <begin position="256"/>
        <end position="368"/>
    </location>
</feature>
<protein>
    <recommendedName>
        <fullName evidence="6">CEP63/Deup1 N-terminal domain-containing protein</fullName>
    </recommendedName>
</protein>
<dbReference type="GO" id="GO:0098535">
    <property type="term" value="P:de novo centriole assembly involved in multi-ciliated epithelial cell differentiation"/>
    <property type="evidence" value="ECO:0007669"/>
    <property type="project" value="TreeGrafter"/>
</dbReference>
<feature type="region of interest" description="Disordered" evidence="5">
    <location>
        <begin position="663"/>
        <end position="708"/>
    </location>
</feature>
<dbReference type="OrthoDB" id="10007333at2759"/>
<accession>A0A913ZDH2</accession>
<organism evidence="7 8">
    <name type="scientific">Patiria miniata</name>
    <name type="common">Bat star</name>
    <name type="synonym">Asterina miniata</name>
    <dbReference type="NCBI Taxonomy" id="46514"/>
    <lineage>
        <taxon>Eukaryota</taxon>
        <taxon>Metazoa</taxon>
        <taxon>Echinodermata</taxon>
        <taxon>Eleutherozoa</taxon>
        <taxon>Asterozoa</taxon>
        <taxon>Asteroidea</taxon>
        <taxon>Valvatacea</taxon>
        <taxon>Valvatida</taxon>
        <taxon>Asterinidae</taxon>
        <taxon>Patiria</taxon>
    </lineage>
</organism>
<proteinExistence type="predicted"/>
<dbReference type="GO" id="GO:0005814">
    <property type="term" value="C:centriole"/>
    <property type="evidence" value="ECO:0007669"/>
    <property type="project" value="TreeGrafter"/>
</dbReference>
<dbReference type="PANTHER" id="PTHR18875">
    <property type="entry name" value="SARCOMA ANTIGEN NY-SAR-24/CYTOSKELETAL PROTEIN SOJO"/>
    <property type="match status" value="1"/>
</dbReference>
<dbReference type="Pfam" id="PF17045">
    <property type="entry name" value="CEP63"/>
    <property type="match status" value="1"/>
</dbReference>
<dbReference type="PANTHER" id="PTHR18875:SF3">
    <property type="entry name" value="CENTROSOMAL PROTEIN OF 63 KDA"/>
    <property type="match status" value="1"/>
</dbReference>
<dbReference type="Proteomes" id="UP000887568">
    <property type="component" value="Unplaced"/>
</dbReference>
<dbReference type="OMA" id="EMHELEG"/>
<dbReference type="SUPFAM" id="SSF57997">
    <property type="entry name" value="Tropomyosin"/>
    <property type="match status" value="1"/>
</dbReference>
<evidence type="ECO:0000313" key="8">
    <source>
        <dbReference type="Proteomes" id="UP000887568"/>
    </source>
</evidence>
<feature type="coiled-coil region" evidence="4">
    <location>
        <begin position="533"/>
        <end position="643"/>
    </location>
</feature>
<evidence type="ECO:0000256" key="1">
    <source>
        <dbReference type="ARBA" id="ARBA00004496"/>
    </source>
</evidence>
<evidence type="ECO:0000259" key="6">
    <source>
        <dbReference type="Pfam" id="PF17045"/>
    </source>
</evidence>
<name>A0A913ZDH2_PATMI</name>
<evidence type="ECO:0000256" key="3">
    <source>
        <dbReference type="ARBA" id="ARBA00023054"/>
    </source>
</evidence>
<dbReference type="GO" id="GO:0007099">
    <property type="term" value="P:centriole replication"/>
    <property type="evidence" value="ECO:0007669"/>
    <property type="project" value="TreeGrafter"/>
</dbReference>
<feature type="compositionally biased region" description="Basic and acidic residues" evidence="5">
    <location>
        <begin position="800"/>
        <end position="809"/>
    </location>
</feature>
<dbReference type="GO" id="GO:0005737">
    <property type="term" value="C:cytoplasm"/>
    <property type="evidence" value="ECO:0007669"/>
    <property type="project" value="UniProtKB-SubCell"/>
</dbReference>
<dbReference type="GeneID" id="119723327"/>
<feature type="domain" description="CEP63/Deup1 N-terminal" evidence="6">
    <location>
        <begin position="19"/>
        <end position="295"/>
    </location>
</feature>
<comment type="subcellular location">
    <subcellularLocation>
        <location evidence="1">Cytoplasm</location>
    </subcellularLocation>
</comment>
<dbReference type="RefSeq" id="XP_038049823.1">
    <property type="nucleotide sequence ID" value="XM_038193895.1"/>
</dbReference>
<keyword evidence="2" id="KW-0963">Cytoplasm</keyword>
<evidence type="ECO:0000256" key="5">
    <source>
        <dbReference type="SAM" id="MobiDB-lite"/>
    </source>
</evidence>
<keyword evidence="8" id="KW-1185">Reference proteome</keyword>
<reference evidence="7" key="1">
    <citation type="submission" date="2022-11" db="UniProtKB">
        <authorList>
            <consortium name="EnsemblMetazoa"/>
        </authorList>
    </citation>
    <scope>IDENTIFICATION</scope>
</reference>
<dbReference type="InterPro" id="IPR031470">
    <property type="entry name" value="CEP63/Deup1_N"/>
</dbReference>
<feature type="coiled-coil region" evidence="4">
    <location>
        <begin position="451"/>
        <end position="499"/>
    </location>
</feature>
<feature type="coiled-coil region" evidence="4">
    <location>
        <begin position="69"/>
        <end position="195"/>
    </location>
</feature>
<evidence type="ECO:0000256" key="2">
    <source>
        <dbReference type="ARBA" id="ARBA00022490"/>
    </source>
</evidence>
<dbReference type="AlphaFoldDB" id="A0A913ZDH2"/>